<reference evidence="4 6" key="2">
    <citation type="submission" date="2019-07" db="EMBL/GenBank/DDBJ databases">
        <title>Tepidimonas ignava SPS-1037 draft genome.</title>
        <authorList>
            <person name="Da Costa M.S."/>
            <person name="Froufe H.J.C."/>
            <person name="Egas C."/>
            <person name="Albuquerque L."/>
        </authorList>
    </citation>
    <scope>NUCLEOTIDE SEQUENCE [LARGE SCALE GENOMIC DNA]</scope>
    <source>
        <strain evidence="4 6">SPS-1037</strain>
    </source>
</reference>
<dbReference type="RefSeq" id="WP_243646456.1">
    <property type="nucleotide sequence ID" value="NZ_SMAH01000003.1"/>
</dbReference>
<proteinExistence type="predicted"/>
<feature type="domain" description="Cupin type-2" evidence="2">
    <location>
        <begin position="18"/>
        <end position="89"/>
    </location>
</feature>
<reference evidence="3 5" key="1">
    <citation type="submission" date="2019-03" db="EMBL/GenBank/DDBJ databases">
        <title>Genomic Encyclopedia of Type Strains, Phase IV (KMG-IV): sequencing the most valuable type-strain genomes for metagenomic binning, comparative biology and taxonomic classification.</title>
        <authorList>
            <person name="Goeker M."/>
        </authorList>
    </citation>
    <scope>NUCLEOTIDE SEQUENCE [LARGE SCALE GENOMIC DNA]</scope>
    <source>
        <strain evidence="3 5">DSM 12034</strain>
    </source>
</reference>
<dbReference type="Proteomes" id="UP000315577">
    <property type="component" value="Unassembled WGS sequence"/>
</dbReference>
<dbReference type="InterPro" id="IPR014710">
    <property type="entry name" value="RmlC-like_jellyroll"/>
</dbReference>
<dbReference type="Gene3D" id="2.60.120.10">
    <property type="entry name" value="Jelly Rolls"/>
    <property type="match status" value="1"/>
</dbReference>
<evidence type="ECO:0000259" key="2">
    <source>
        <dbReference type="Pfam" id="PF07883"/>
    </source>
</evidence>
<dbReference type="PANTHER" id="PTHR35848:SF6">
    <property type="entry name" value="CUPIN TYPE-2 DOMAIN-CONTAINING PROTEIN"/>
    <property type="match status" value="1"/>
</dbReference>
<keyword evidence="6" id="KW-1185">Reference proteome</keyword>
<dbReference type="InterPro" id="IPR011051">
    <property type="entry name" value="RmlC_Cupin_sf"/>
</dbReference>
<dbReference type="Pfam" id="PF07883">
    <property type="entry name" value="Cupin_2"/>
    <property type="match status" value="1"/>
</dbReference>
<comment type="caution">
    <text evidence="3">The sequence shown here is derived from an EMBL/GenBank/DDBJ whole genome shotgun (WGS) entry which is preliminary data.</text>
</comment>
<dbReference type="Proteomes" id="UP000295536">
    <property type="component" value="Unassembled WGS sequence"/>
</dbReference>
<dbReference type="GO" id="GO:0046872">
    <property type="term" value="F:metal ion binding"/>
    <property type="evidence" value="ECO:0007669"/>
    <property type="project" value="UniProtKB-KW"/>
</dbReference>
<dbReference type="PANTHER" id="PTHR35848">
    <property type="entry name" value="OXALATE-BINDING PROTEIN"/>
    <property type="match status" value="1"/>
</dbReference>
<dbReference type="CDD" id="cd02224">
    <property type="entry name" value="cupin_SPO2919-like"/>
    <property type="match status" value="1"/>
</dbReference>
<name>A0A4R3LHX6_9BURK</name>
<sequence>MAPVGRMLGARQLGYNVTVIAPGKRAYPYHCHTVNEEMFFVIEGQGEVRIGGQTYAIRRGDVIACPAGGPETAHQIVNTGTAELKVLAVSTAGTPEVCHYPDTGKFGVLDPEHGFAYMGRAEGSLDYWEGE</sequence>
<organism evidence="3 5">
    <name type="scientific">Tepidimonas ignava</name>
    <dbReference type="NCBI Taxonomy" id="114249"/>
    <lineage>
        <taxon>Bacteria</taxon>
        <taxon>Pseudomonadati</taxon>
        <taxon>Pseudomonadota</taxon>
        <taxon>Betaproteobacteria</taxon>
        <taxon>Burkholderiales</taxon>
        <taxon>Tepidimonas</taxon>
    </lineage>
</organism>
<evidence type="ECO:0000313" key="4">
    <source>
        <dbReference type="EMBL" id="TSE22829.1"/>
    </source>
</evidence>
<protein>
    <submittedName>
        <fullName evidence="4">Cupin domain protein</fullName>
    </submittedName>
    <submittedName>
        <fullName evidence="3">Putative cupin superfamily protein</fullName>
    </submittedName>
</protein>
<dbReference type="InterPro" id="IPR051610">
    <property type="entry name" value="GPI/OXD"/>
</dbReference>
<evidence type="ECO:0000313" key="6">
    <source>
        <dbReference type="Proteomes" id="UP000315577"/>
    </source>
</evidence>
<dbReference type="AlphaFoldDB" id="A0A4R3LHX6"/>
<accession>A0A4R3LHX6</accession>
<dbReference type="SUPFAM" id="SSF51182">
    <property type="entry name" value="RmlC-like cupins"/>
    <property type="match status" value="1"/>
</dbReference>
<dbReference type="EMBL" id="SMAH01000003">
    <property type="protein sequence ID" value="TCS99088.1"/>
    <property type="molecule type" value="Genomic_DNA"/>
</dbReference>
<dbReference type="EMBL" id="VJNC01000004">
    <property type="protein sequence ID" value="TSE22829.1"/>
    <property type="molecule type" value="Genomic_DNA"/>
</dbReference>
<gene>
    <name evidence="3" type="ORF">EDC36_103152</name>
    <name evidence="4" type="ORF">Tigna_00804</name>
</gene>
<dbReference type="InterPro" id="IPR013096">
    <property type="entry name" value="Cupin_2"/>
</dbReference>
<evidence type="ECO:0000313" key="5">
    <source>
        <dbReference type="Proteomes" id="UP000295536"/>
    </source>
</evidence>
<keyword evidence="1" id="KW-0479">Metal-binding</keyword>
<evidence type="ECO:0000256" key="1">
    <source>
        <dbReference type="ARBA" id="ARBA00022723"/>
    </source>
</evidence>
<evidence type="ECO:0000313" key="3">
    <source>
        <dbReference type="EMBL" id="TCS99088.1"/>
    </source>
</evidence>